<keyword evidence="6" id="KW-1185">Reference proteome</keyword>
<gene>
    <name evidence="5" type="ORF">OG308_24290</name>
</gene>
<dbReference type="Gene3D" id="3.40.50.970">
    <property type="match status" value="1"/>
</dbReference>
<protein>
    <submittedName>
        <fullName evidence="5">Thiamine pyrophosphate-dependent dehydrogenase E1 component subunit alpha</fullName>
    </submittedName>
</protein>
<dbReference type="Proteomes" id="UP001621418">
    <property type="component" value="Chromosome"/>
</dbReference>
<dbReference type="PANTHER" id="PTHR11516:SF60">
    <property type="entry name" value="PYRUVATE DEHYDROGENASE E1 COMPONENT SUBUNIT ALPHA"/>
    <property type="match status" value="1"/>
</dbReference>
<dbReference type="SUPFAM" id="SSF52518">
    <property type="entry name" value="Thiamin diphosphate-binding fold (THDP-binding)"/>
    <property type="match status" value="1"/>
</dbReference>
<evidence type="ECO:0000313" key="5">
    <source>
        <dbReference type="EMBL" id="WTY34422.1"/>
    </source>
</evidence>
<evidence type="ECO:0000256" key="2">
    <source>
        <dbReference type="ARBA" id="ARBA00023002"/>
    </source>
</evidence>
<dbReference type="InterPro" id="IPR001017">
    <property type="entry name" value="DH_E1"/>
</dbReference>
<feature type="domain" description="Dehydrogenase E1 component" evidence="4">
    <location>
        <begin position="34"/>
        <end position="319"/>
    </location>
</feature>
<dbReference type="Pfam" id="PF00676">
    <property type="entry name" value="E1_dh"/>
    <property type="match status" value="1"/>
</dbReference>
<name>A0ABZ1N377_9NOCA</name>
<proteinExistence type="predicted"/>
<accession>A0ABZ1N377</accession>
<dbReference type="PANTHER" id="PTHR11516">
    <property type="entry name" value="PYRUVATE DEHYDROGENASE E1 COMPONENT, ALPHA SUBUNIT BACTERIAL AND ORGANELLAR"/>
    <property type="match status" value="1"/>
</dbReference>
<evidence type="ECO:0000256" key="1">
    <source>
        <dbReference type="ARBA" id="ARBA00001964"/>
    </source>
</evidence>
<dbReference type="EMBL" id="CP109527">
    <property type="protein sequence ID" value="WTY34422.1"/>
    <property type="molecule type" value="Genomic_DNA"/>
</dbReference>
<dbReference type="CDD" id="cd02000">
    <property type="entry name" value="TPP_E1_PDC_ADC_BCADC"/>
    <property type="match status" value="1"/>
</dbReference>
<reference evidence="5 6" key="1">
    <citation type="submission" date="2022-10" db="EMBL/GenBank/DDBJ databases">
        <title>The complete genomes of actinobacterial strains from the NBC collection.</title>
        <authorList>
            <person name="Joergensen T.S."/>
            <person name="Alvarez Arevalo M."/>
            <person name="Sterndorff E.B."/>
            <person name="Faurdal D."/>
            <person name="Vuksanovic O."/>
            <person name="Mourched A.-S."/>
            <person name="Charusanti P."/>
            <person name="Shaw S."/>
            <person name="Blin K."/>
            <person name="Weber T."/>
        </authorList>
    </citation>
    <scope>NUCLEOTIDE SEQUENCE [LARGE SCALE GENOMIC DNA]</scope>
    <source>
        <strain evidence="5 6">NBC_01413</strain>
    </source>
</reference>
<organism evidence="5 6">
    <name type="scientific">Nocardia salmonicida</name>
    <dbReference type="NCBI Taxonomy" id="53431"/>
    <lineage>
        <taxon>Bacteria</taxon>
        <taxon>Bacillati</taxon>
        <taxon>Actinomycetota</taxon>
        <taxon>Actinomycetes</taxon>
        <taxon>Mycobacteriales</taxon>
        <taxon>Nocardiaceae</taxon>
        <taxon>Nocardia</taxon>
    </lineage>
</organism>
<dbReference type="InterPro" id="IPR050642">
    <property type="entry name" value="PDH_E1_Alpha_Subunit"/>
</dbReference>
<dbReference type="RefSeq" id="WP_405146787.1">
    <property type="nucleotide sequence ID" value="NZ_CP109527.1"/>
</dbReference>
<sequence length="333" mass="35894">MTSQIAEEVEPAVDADILVRIFTIATKAKLYDDRYRAMMNAGKVGGMYYSARGQEIIPAAINAVLSPEDYVVTMYRGVHDQVSKGVPLRTLTAELFGRASGSCKGKGGPMHITDVSSGLIVTTGVVGSGIPIAVGVGLSAQMRRSGQVAVVNFGDGAANIGAFHEALNLASLWKLPVIFVCQNNRYAEYTPYDQGTSVDQIAKRGAAYSMRAMHVDGNDPEAMYRAARTAIDAARAGDGPTLIEAVTYRFEGHMMGDTKEYQPKEELKAAIEADPVPRLRDRLISSGYRTEGELAAIEDEIQKEIDDAFEFAMAAPLPDLADLTADVYGTEIR</sequence>
<keyword evidence="2" id="KW-0560">Oxidoreductase</keyword>
<comment type="cofactor">
    <cofactor evidence="1">
        <name>thiamine diphosphate</name>
        <dbReference type="ChEBI" id="CHEBI:58937"/>
    </cofactor>
</comment>
<evidence type="ECO:0000313" key="6">
    <source>
        <dbReference type="Proteomes" id="UP001621418"/>
    </source>
</evidence>
<evidence type="ECO:0000256" key="3">
    <source>
        <dbReference type="ARBA" id="ARBA00023052"/>
    </source>
</evidence>
<evidence type="ECO:0000259" key="4">
    <source>
        <dbReference type="Pfam" id="PF00676"/>
    </source>
</evidence>
<keyword evidence="3" id="KW-0786">Thiamine pyrophosphate</keyword>
<dbReference type="InterPro" id="IPR029061">
    <property type="entry name" value="THDP-binding"/>
</dbReference>